<name>A0A183T8L6_SCHSO</name>
<feature type="region of interest" description="Disordered" evidence="1">
    <location>
        <begin position="25"/>
        <end position="45"/>
    </location>
</feature>
<organism evidence="5">
    <name type="scientific">Schistocephalus solidus</name>
    <name type="common">Tapeworm</name>
    <dbReference type="NCBI Taxonomy" id="70667"/>
    <lineage>
        <taxon>Eukaryota</taxon>
        <taxon>Metazoa</taxon>
        <taxon>Spiralia</taxon>
        <taxon>Lophotrochozoa</taxon>
        <taxon>Platyhelminthes</taxon>
        <taxon>Cestoda</taxon>
        <taxon>Eucestoda</taxon>
        <taxon>Diphyllobothriidea</taxon>
        <taxon>Diphyllobothriidae</taxon>
        <taxon>Schistocephalus</taxon>
    </lineage>
</organism>
<accession>A0A183T8L6</accession>
<protein>
    <submittedName>
        <fullName evidence="5">Secreted protein</fullName>
    </submittedName>
</protein>
<keyword evidence="4" id="KW-1185">Reference proteome</keyword>
<evidence type="ECO:0000313" key="4">
    <source>
        <dbReference type="Proteomes" id="UP000275846"/>
    </source>
</evidence>
<feature type="chain" id="PRO_5043141454" evidence="2">
    <location>
        <begin position="18"/>
        <end position="102"/>
    </location>
</feature>
<evidence type="ECO:0000313" key="3">
    <source>
        <dbReference type="EMBL" id="VDL99199.1"/>
    </source>
</evidence>
<dbReference type="Proteomes" id="UP000275846">
    <property type="component" value="Unassembled WGS sequence"/>
</dbReference>
<proteinExistence type="predicted"/>
<feature type="signal peptide" evidence="2">
    <location>
        <begin position="1"/>
        <end position="17"/>
    </location>
</feature>
<reference evidence="3 4" key="2">
    <citation type="submission" date="2018-11" db="EMBL/GenBank/DDBJ databases">
        <authorList>
            <consortium name="Pathogen Informatics"/>
        </authorList>
    </citation>
    <scope>NUCLEOTIDE SEQUENCE [LARGE SCALE GENOMIC DNA]</scope>
    <source>
        <strain evidence="3 4">NST_G2</strain>
    </source>
</reference>
<dbReference type="WBParaSite" id="SSLN_0001331201-mRNA-1">
    <property type="protein sequence ID" value="SSLN_0001331201-mRNA-1"/>
    <property type="gene ID" value="SSLN_0001331201"/>
</dbReference>
<keyword evidence="2" id="KW-0732">Signal</keyword>
<reference evidence="5" key="1">
    <citation type="submission" date="2016-06" db="UniProtKB">
        <authorList>
            <consortium name="WormBaseParasite"/>
        </authorList>
    </citation>
    <scope>IDENTIFICATION</scope>
</reference>
<dbReference type="EMBL" id="UYSU01037565">
    <property type="protein sequence ID" value="VDL99199.1"/>
    <property type="molecule type" value="Genomic_DNA"/>
</dbReference>
<evidence type="ECO:0000256" key="1">
    <source>
        <dbReference type="SAM" id="MobiDB-lite"/>
    </source>
</evidence>
<dbReference type="AlphaFoldDB" id="A0A183T8L6"/>
<evidence type="ECO:0000256" key="2">
    <source>
        <dbReference type="SAM" id="SignalP"/>
    </source>
</evidence>
<gene>
    <name evidence="3" type="ORF">SSLN_LOCUS12814</name>
</gene>
<sequence length="102" mass="11197">MVLWRLLAGTQLSLVCPQTCLLPSGHTSGKRHDWRDKPATTSSGFAGQRDAGVAFAIWNDIVGRLPRLPQGIIDRPVNLRLHLRGDKFATIISAYAPPPNEL</sequence>
<evidence type="ECO:0000313" key="5">
    <source>
        <dbReference type="WBParaSite" id="SSLN_0001331201-mRNA-1"/>
    </source>
</evidence>